<dbReference type="InterPro" id="IPR018028">
    <property type="entry name" value="Catalase"/>
</dbReference>
<comment type="caution">
    <text evidence="21">The sequence shown here is derived from an EMBL/GenBank/DDBJ whole genome shotgun (WGS) entry which is preliminary data.</text>
</comment>
<dbReference type="Pfam" id="PF02042">
    <property type="entry name" value="RWP-RK"/>
    <property type="match status" value="1"/>
</dbReference>
<dbReference type="Pfam" id="PF06628">
    <property type="entry name" value="Catalase-rel"/>
    <property type="match status" value="1"/>
</dbReference>
<accession>A0ABR2Q8Q2</accession>
<dbReference type="InterPro" id="IPR034891">
    <property type="entry name" value="PB1_NLP"/>
</dbReference>
<evidence type="ECO:0000259" key="19">
    <source>
        <dbReference type="PROSITE" id="PS51519"/>
    </source>
</evidence>
<evidence type="ECO:0000313" key="21">
    <source>
        <dbReference type="EMBL" id="KAK8997055.1"/>
    </source>
</evidence>
<feature type="region of interest" description="Disordered" evidence="18">
    <location>
        <begin position="489"/>
        <end position="509"/>
    </location>
</feature>
<evidence type="ECO:0000256" key="4">
    <source>
        <dbReference type="ARBA" id="ARBA00012314"/>
    </source>
</evidence>
<keyword evidence="14" id="KW-0539">Nucleus</keyword>
<dbReference type="Pfam" id="PF00564">
    <property type="entry name" value="PB1"/>
    <property type="match status" value="1"/>
</dbReference>
<evidence type="ECO:0000256" key="15">
    <source>
        <dbReference type="ARBA" id="ARBA00023324"/>
    </source>
</evidence>
<comment type="cofactor">
    <cofactor evidence="1">
        <name>heme</name>
        <dbReference type="ChEBI" id="CHEBI:30413"/>
    </cofactor>
</comment>
<dbReference type="SMART" id="SM00666">
    <property type="entry name" value="PB1"/>
    <property type="match status" value="1"/>
</dbReference>
<evidence type="ECO:0000256" key="1">
    <source>
        <dbReference type="ARBA" id="ARBA00001971"/>
    </source>
</evidence>
<evidence type="ECO:0000256" key="17">
    <source>
        <dbReference type="RuleBase" id="RU004142"/>
    </source>
</evidence>
<evidence type="ECO:0000256" key="5">
    <source>
        <dbReference type="ARBA" id="ARBA00022559"/>
    </source>
</evidence>
<dbReference type="SUPFAM" id="SSF56634">
    <property type="entry name" value="Heme-dependent catalase-like"/>
    <property type="match status" value="1"/>
</dbReference>
<feature type="compositionally biased region" description="Low complexity" evidence="18">
    <location>
        <begin position="1293"/>
        <end position="1307"/>
    </location>
</feature>
<evidence type="ECO:0000256" key="12">
    <source>
        <dbReference type="ARBA" id="ARBA00023140"/>
    </source>
</evidence>
<evidence type="ECO:0000256" key="6">
    <source>
        <dbReference type="ARBA" id="ARBA00022617"/>
    </source>
</evidence>
<keyword evidence="5 16" id="KW-0575">Peroxidase</keyword>
<evidence type="ECO:0000256" key="14">
    <source>
        <dbReference type="ARBA" id="ARBA00023242"/>
    </source>
</evidence>
<evidence type="ECO:0000259" key="20">
    <source>
        <dbReference type="PROSITE" id="PS51745"/>
    </source>
</evidence>
<comment type="similarity">
    <text evidence="3 16">Belongs to the catalase family.</text>
</comment>
<dbReference type="InterPro" id="IPR053793">
    <property type="entry name" value="PB1-like"/>
</dbReference>
<dbReference type="CDD" id="cd06407">
    <property type="entry name" value="PB1_NLP"/>
    <property type="match status" value="1"/>
</dbReference>
<evidence type="ECO:0000256" key="8">
    <source>
        <dbReference type="ARBA" id="ARBA00023002"/>
    </source>
</evidence>
<keyword evidence="12" id="KW-0576">Peroxisome</keyword>
<evidence type="ECO:0000256" key="16">
    <source>
        <dbReference type="RuleBase" id="RU000498"/>
    </source>
</evidence>
<dbReference type="Proteomes" id="UP001396334">
    <property type="component" value="Unassembled WGS sequence"/>
</dbReference>
<dbReference type="InterPro" id="IPR010582">
    <property type="entry name" value="Catalase_immune_responsive"/>
</dbReference>
<comment type="catalytic activity">
    <reaction evidence="16">
        <text>2 H2O2 = O2 + 2 H2O</text>
        <dbReference type="Rhea" id="RHEA:20309"/>
        <dbReference type="ChEBI" id="CHEBI:15377"/>
        <dbReference type="ChEBI" id="CHEBI:15379"/>
        <dbReference type="ChEBI" id="CHEBI:16240"/>
        <dbReference type="EC" id="1.11.1.6"/>
    </reaction>
</comment>
<evidence type="ECO:0000256" key="2">
    <source>
        <dbReference type="ARBA" id="ARBA00004275"/>
    </source>
</evidence>
<feature type="domain" description="RWP-RK" evidence="19">
    <location>
        <begin position="1160"/>
        <end position="1241"/>
    </location>
</feature>
<dbReference type="PROSITE" id="PS51402">
    <property type="entry name" value="CATALASE_3"/>
    <property type="match status" value="1"/>
</dbReference>
<dbReference type="EC" id="1.11.1.6" evidence="4 16"/>
<keyword evidence="11" id="KW-0238">DNA-binding</keyword>
<dbReference type="SUPFAM" id="SSF54277">
    <property type="entry name" value="CAD &amp; PB1 domains"/>
    <property type="match status" value="1"/>
</dbReference>
<feature type="compositionally biased region" description="Basic and acidic residues" evidence="18">
    <location>
        <begin position="489"/>
        <end position="506"/>
    </location>
</feature>
<dbReference type="Pfam" id="PF22922">
    <property type="entry name" value="GAF_NLP"/>
    <property type="match status" value="1"/>
</dbReference>
<dbReference type="Gene3D" id="3.10.20.90">
    <property type="entry name" value="Phosphatidylinositol 3-kinase Catalytic Subunit, Chain A, domain 1"/>
    <property type="match status" value="1"/>
</dbReference>
<evidence type="ECO:0000256" key="3">
    <source>
        <dbReference type="ARBA" id="ARBA00005329"/>
    </source>
</evidence>
<proteinExistence type="inferred from homology"/>
<evidence type="ECO:0000256" key="9">
    <source>
        <dbReference type="ARBA" id="ARBA00023004"/>
    </source>
</evidence>
<dbReference type="PANTHER" id="PTHR11465:SF23">
    <property type="entry name" value="CATALASE-2"/>
    <property type="match status" value="1"/>
</dbReference>
<dbReference type="PROSITE" id="PS00438">
    <property type="entry name" value="CATALASE_2"/>
    <property type="match status" value="1"/>
</dbReference>
<evidence type="ECO:0000256" key="11">
    <source>
        <dbReference type="ARBA" id="ARBA00023125"/>
    </source>
</evidence>
<keyword evidence="10" id="KW-0805">Transcription regulation</keyword>
<keyword evidence="6 16" id="KW-0349">Heme</keyword>
<dbReference type="InterPro" id="IPR055081">
    <property type="entry name" value="NLP1-9_GAF"/>
</dbReference>
<dbReference type="PROSITE" id="PS51519">
    <property type="entry name" value="RWP_RK"/>
    <property type="match status" value="1"/>
</dbReference>
<dbReference type="InterPro" id="IPR011614">
    <property type="entry name" value="Catalase_core"/>
</dbReference>
<gene>
    <name evidence="21" type="ORF">V6N11_020546</name>
</gene>
<sequence>MDPYKHRPSSAFNSPFWTTNSGAPVWNNNSSLTVGPRGPILLEDYHLVEKLANFDRERIPERVVHARGASAKGFFEVTHDISHLTCADFLRAPGVQTPVIVRFSTVIHERGSPETLRDPRGFAVKFYTREGNFDLVGNNFPVFFIRDGMKFPDMVHALKPNPKSHIQENWRIVDFFSHHPESLHMFTFLFDDLGVPQDYRHMEGSGVNTYTLINKAGKAHYVKFHWKPTCGVKCLLEEEAIKVGGANHSHATQDLYDSIAAGNYPEWKLFIQTIDPDHEDRFDFDPLDVTKTWPEDILPLQPVGRLVLNKNIDNFFAENEQLAFCPAIVVPGIYYSDDKLLQTRIFSYSDTQRHRLGPNYLQLPANAPKCAHHNNHHEGFMNFMHRDEEINYFPSRYDPVRHAEKFPVPPPVLTGRREKCIIAKENNFKQPGERYRSWAPDRQERFICRWVDALSDPRVTHEIRSIWISYWSQADKSLGQKLASRLNDGCRNDGSDDNVRGRLEKEGGDDESISKDFLSSGSVYPFEIWGIFKNLHILHTQHRKFFVLVIFFPSHPPGVFCAMEDAIFSPVSMLGGPPDSAMDFDYMDELLLDGCWLETTPGSDCVNPSLSFSNHFFDPSFTWPTLESNGGDSGGGLFQIHNQGENQRSLLPGNSLMNDAQGENLVSPQFSQSHSLHTDCIAEGSESSRRLWIGPRTNPGPATSVMQRLVQALGYIKASAKENDVLVQLWLPVDRGGRRFLTTSELPFSLDPNSEKLASYRNISVKYHFPAEEDSKDIAGLPGRVFLSKVPEWTPDVRFFKSDEYPRVDDAQQHDVRGTFALPVFERGSGTCLGVIEVVMTTEKIKIRPELESVCKALEAVNLSSSIASSTQNIKAYNNCYQAALPEIKELLRCACETHRLPLAQAWVSCIQQGKEGCRHSTENYVHCVSTVDDACCVADPNIRGFHEACSEHHLLKGQGVVGRAFMTNQPCFWPDITSFKKTEYPLAHHAMMFKLHAAVAIRFRCIHTGKADFVLEFFLPAHCRDPEGQRKMLNSLSTIIQQVCCSLRVVTDKELEEETDLTVSEVVAPTNGIPIRVESSKEQYTRRSQKFSQESPSCLTKVQQSCDTTLVLEKEKPRAMLDEKLSDVKPHQEHISLRESVEYGDSSFNEISFLSVAMGKTGEKRRSKAEKAITLQVLRQYFAGSLKDAAKSLGVCPTTLKRICRQHGIKRWPSRKIKKVGHSLQKLQHVIDSVQGASGAFHISNFYANFPELASPKLLGSGALSTSPVNDKPNQINIQSEGGNFLSQAATSNSPSSSCSQSSSSSQCFSSGTHQPSCFNMSGNEELIIGDGSGNGELKRVKSDAELHALNQEEPKLFPRSQSLVSLKEQDTCDGLQPISKSASQFARDLEAQRVKVTYGDEKIRFRMPSKWRFKDLLHEITRRFNIKDITRFDLKYMDDDSEWVLLTCDDDLVECIDVCGSLQGNTIKLSLQVSHHHLDQFSGAELARPAGIRSITSNVSESRDRNAPR</sequence>
<dbReference type="EMBL" id="JBBPBN010000043">
    <property type="protein sequence ID" value="KAK8997055.1"/>
    <property type="molecule type" value="Genomic_DNA"/>
</dbReference>
<keyword evidence="22" id="KW-1185">Reference proteome</keyword>
<evidence type="ECO:0000256" key="13">
    <source>
        <dbReference type="ARBA" id="ARBA00023163"/>
    </source>
</evidence>
<dbReference type="InterPro" id="IPR003035">
    <property type="entry name" value="RWP-RK_dom"/>
</dbReference>
<dbReference type="InterPro" id="IPR024708">
    <property type="entry name" value="Catalase_AS"/>
</dbReference>
<feature type="domain" description="PB1" evidence="20">
    <location>
        <begin position="1393"/>
        <end position="1476"/>
    </location>
</feature>
<dbReference type="Gene3D" id="2.40.180.10">
    <property type="entry name" value="Catalase core domain"/>
    <property type="match status" value="1"/>
</dbReference>
<dbReference type="CDD" id="cd08154">
    <property type="entry name" value="catalase_clade_1"/>
    <property type="match status" value="1"/>
</dbReference>
<comment type="function">
    <text evidence="17">Catalyzes the degradation of hydrogen peroxide (H(2)O(2)) generated by peroxisomal oxidases to water and oxygen, thereby protecting cells from the toxic effects of hydrogen peroxide.</text>
</comment>
<dbReference type="PRINTS" id="PR00067">
    <property type="entry name" value="CATALASE"/>
</dbReference>
<keyword evidence="7 16" id="KW-0479">Metal-binding</keyword>
<name>A0ABR2Q8Q2_9ROSI</name>
<reference evidence="21 22" key="1">
    <citation type="journal article" date="2024" name="G3 (Bethesda)">
        <title>Genome assembly of Hibiscus sabdariffa L. provides insights into metabolisms of medicinal natural products.</title>
        <authorList>
            <person name="Kim T."/>
        </authorList>
    </citation>
    <scope>NUCLEOTIDE SEQUENCE [LARGE SCALE GENOMIC DNA]</scope>
    <source>
        <strain evidence="21">TK-2024</strain>
        <tissue evidence="21">Old leaves</tissue>
    </source>
</reference>
<dbReference type="PROSITE" id="PS51745">
    <property type="entry name" value="PB1"/>
    <property type="match status" value="1"/>
</dbReference>
<evidence type="ECO:0000313" key="22">
    <source>
        <dbReference type="Proteomes" id="UP001396334"/>
    </source>
</evidence>
<dbReference type="InterPro" id="IPR002226">
    <property type="entry name" value="Catalase_haem_BS"/>
</dbReference>
<dbReference type="PROSITE" id="PS00437">
    <property type="entry name" value="CATALASE_1"/>
    <property type="match status" value="1"/>
</dbReference>
<protein>
    <recommendedName>
        <fullName evidence="4 16">Catalase</fullName>
        <ecNumber evidence="4 16">1.11.1.6</ecNumber>
    </recommendedName>
</protein>
<keyword evidence="8 16" id="KW-0560">Oxidoreductase</keyword>
<dbReference type="Pfam" id="PF00199">
    <property type="entry name" value="Catalase"/>
    <property type="match status" value="1"/>
</dbReference>
<evidence type="ECO:0000256" key="10">
    <source>
        <dbReference type="ARBA" id="ARBA00023015"/>
    </source>
</evidence>
<comment type="subcellular location">
    <subcellularLocation>
        <location evidence="2">Peroxisome</location>
    </subcellularLocation>
</comment>
<dbReference type="InterPro" id="IPR020835">
    <property type="entry name" value="Catalase_sf"/>
</dbReference>
<dbReference type="SMART" id="SM01060">
    <property type="entry name" value="Catalase"/>
    <property type="match status" value="1"/>
</dbReference>
<dbReference type="InterPro" id="IPR000270">
    <property type="entry name" value="PB1_dom"/>
</dbReference>
<evidence type="ECO:0000256" key="7">
    <source>
        <dbReference type="ARBA" id="ARBA00022723"/>
    </source>
</evidence>
<evidence type="ECO:0000256" key="18">
    <source>
        <dbReference type="SAM" id="MobiDB-lite"/>
    </source>
</evidence>
<feature type="region of interest" description="Disordered" evidence="18">
    <location>
        <begin position="1287"/>
        <end position="1307"/>
    </location>
</feature>
<organism evidence="21 22">
    <name type="scientific">Hibiscus sabdariffa</name>
    <name type="common">roselle</name>
    <dbReference type="NCBI Taxonomy" id="183260"/>
    <lineage>
        <taxon>Eukaryota</taxon>
        <taxon>Viridiplantae</taxon>
        <taxon>Streptophyta</taxon>
        <taxon>Embryophyta</taxon>
        <taxon>Tracheophyta</taxon>
        <taxon>Spermatophyta</taxon>
        <taxon>Magnoliopsida</taxon>
        <taxon>eudicotyledons</taxon>
        <taxon>Gunneridae</taxon>
        <taxon>Pentapetalae</taxon>
        <taxon>rosids</taxon>
        <taxon>malvids</taxon>
        <taxon>Malvales</taxon>
        <taxon>Malvaceae</taxon>
        <taxon>Malvoideae</taxon>
        <taxon>Hibiscus</taxon>
    </lineage>
</organism>
<keyword evidence="13" id="KW-0804">Transcription</keyword>
<dbReference type="PANTHER" id="PTHR11465">
    <property type="entry name" value="CATALASE"/>
    <property type="match status" value="1"/>
</dbReference>
<keyword evidence="15 16" id="KW-0376">Hydrogen peroxide</keyword>
<keyword evidence="9 16" id="KW-0408">Iron</keyword>